<protein>
    <submittedName>
        <fullName evidence="1">Uncharacterized protein</fullName>
    </submittedName>
</protein>
<organism evidence="1 2">
    <name type="scientific">Spiromyces aspiralis</name>
    <dbReference type="NCBI Taxonomy" id="68401"/>
    <lineage>
        <taxon>Eukaryota</taxon>
        <taxon>Fungi</taxon>
        <taxon>Fungi incertae sedis</taxon>
        <taxon>Zoopagomycota</taxon>
        <taxon>Kickxellomycotina</taxon>
        <taxon>Kickxellomycetes</taxon>
        <taxon>Kickxellales</taxon>
        <taxon>Kickxellaceae</taxon>
        <taxon>Spiromyces</taxon>
    </lineage>
</organism>
<proteinExistence type="predicted"/>
<dbReference type="EMBL" id="JAMZIH010002956">
    <property type="protein sequence ID" value="KAJ1677115.1"/>
    <property type="molecule type" value="Genomic_DNA"/>
</dbReference>
<dbReference type="Proteomes" id="UP001145114">
    <property type="component" value="Unassembled WGS sequence"/>
</dbReference>
<name>A0ACC1HM76_9FUNG</name>
<evidence type="ECO:0000313" key="1">
    <source>
        <dbReference type="EMBL" id="KAJ1677115.1"/>
    </source>
</evidence>
<accession>A0ACC1HM76</accession>
<sequence length="230" mass="24807">MLLALSPEGPTATPRRPSSPSASFMSAGTLAEINPAEATIIPGGGDDDDSKLRNQHMPALPPLLPSPTDRLYRIHLRQQRSTDGDKGASDSDGLELPPPLSPQDGSDLLGLQQELATIRQENHRLRNDLSQLIEIHKQQQSMVMAYESTLAKALQALRANIASQGDRIGEVRDHYIGRINEESRAMSQLQAENQALRTKLVEAASAIRLSLEFSSGNSGGESERLVGDGG</sequence>
<evidence type="ECO:0000313" key="2">
    <source>
        <dbReference type="Proteomes" id="UP001145114"/>
    </source>
</evidence>
<reference evidence="1" key="1">
    <citation type="submission" date="2022-06" db="EMBL/GenBank/DDBJ databases">
        <title>Phylogenomic reconstructions and comparative analyses of Kickxellomycotina fungi.</title>
        <authorList>
            <person name="Reynolds N.K."/>
            <person name="Stajich J.E."/>
            <person name="Barry K."/>
            <person name="Grigoriev I.V."/>
            <person name="Crous P."/>
            <person name="Smith M.E."/>
        </authorList>
    </citation>
    <scope>NUCLEOTIDE SEQUENCE</scope>
    <source>
        <strain evidence="1">RSA 2271</strain>
    </source>
</reference>
<gene>
    <name evidence="1" type="ORF">EV182_006842</name>
</gene>
<keyword evidence="2" id="KW-1185">Reference proteome</keyword>
<comment type="caution">
    <text evidence="1">The sequence shown here is derived from an EMBL/GenBank/DDBJ whole genome shotgun (WGS) entry which is preliminary data.</text>
</comment>